<organism evidence="2">
    <name type="scientific">Lygus hesperus</name>
    <name type="common">Western plant bug</name>
    <dbReference type="NCBI Taxonomy" id="30085"/>
    <lineage>
        <taxon>Eukaryota</taxon>
        <taxon>Metazoa</taxon>
        <taxon>Ecdysozoa</taxon>
        <taxon>Arthropoda</taxon>
        <taxon>Hexapoda</taxon>
        <taxon>Insecta</taxon>
        <taxon>Pterygota</taxon>
        <taxon>Neoptera</taxon>
        <taxon>Paraneoptera</taxon>
        <taxon>Hemiptera</taxon>
        <taxon>Heteroptera</taxon>
        <taxon>Panheteroptera</taxon>
        <taxon>Cimicomorpha</taxon>
        <taxon>Miridae</taxon>
        <taxon>Mirini</taxon>
        <taxon>Lygus</taxon>
    </lineage>
</organism>
<evidence type="ECO:0000313" key="2">
    <source>
        <dbReference type="EMBL" id="JAG04512.1"/>
    </source>
</evidence>
<gene>
    <name evidence="2" type="primary">panB_4</name>
    <name evidence="2" type="ORF">CM83_69833</name>
</gene>
<reference evidence="2" key="1">
    <citation type="journal article" date="2014" name="PLoS ONE">
        <title>Transcriptome-Based Identification of ABC Transporters in the Western Tarnished Plant Bug Lygus hesperus.</title>
        <authorList>
            <person name="Hull J.J."/>
            <person name="Chaney K."/>
            <person name="Geib S.M."/>
            <person name="Fabrick J.A."/>
            <person name="Brent C.S."/>
            <person name="Walsh D."/>
            <person name="Lavine L.C."/>
        </authorList>
    </citation>
    <scope>NUCLEOTIDE SEQUENCE</scope>
</reference>
<keyword evidence="1" id="KW-0732">Signal</keyword>
<proteinExistence type="predicted"/>
<feature type="chain" id="PRO_5002070616" evidence="1">
    <location>
        <begin position="31"/>
        <end position="250"/>
    </location>
</feature>
<evidence type="ECO:0000256" key="1">
    <source>
        <dbReference type="SAM" id="SignalP"/>
    </source>
</evidence>
<accession>A0A0A9W7U8</accession>
<feature type="signal peptide" evidence="1">
    <location>
        <begin position="1"/>
        <end position="30"/>
    </location>
</feature>
<dbReference type="AlphaFoldDB" id="A0A0A9W7U8"/>
<sequence>MCAIPQRNTGLTEVVSIVWCVLLLGPYGMTAPTGNMFWIEPCGGHVGENPSGERRTDAEMLETIRVITERALNTAKSFDEAYVNEIRIFTQHLFNGRTVEQTDKDFPDSKLFNPQDVPNKLNEPVPSSHFDRLSEKTLAENLIKQYDHLQTLAIAVEGVVDDQESSRPKFAENYKSLLNTLKQVMCEVHSAISELGYEGQIQHKERPIRQPQDVSYKSIYNWLIYRDYILLMQYLKQTTEFFLAALEKQG</sequence>
<keyword evidence="2" id="KW-0808">Transferase</keyword>
<keyword evidence="2" id="KW-0489">Methyltransferase</keyword>
<dbReference type="GO" id="GO:0032259">
    <property type="term" value="P:methylation"/>
    <property type="evidence" value="ECO:0007669"/>
    <property type="project" value="UniProtKB-KW"/>
</dbReference>
<name>A0A0A9W7U8_LYGHE</name>
<dbReference type="EMBL" id="GBHO01039092">
    <property type="protein sequence ID" value="JAG04512.1"/>
    <property type="molecule type" value="Transcribed_RNA"/>
</dbReference>
<protein>
    <submittedName>
        <fullName evidence="2">3-methyl-2-oxobutanoate hydroxymethyltransferase</fullName>
    </submittedName>
</protein>
<reference evidence="2" key="2">
    <citation type="submission" date="2014-07" db="EMBL/GenBank/DDBJ databases">
        <authorList>
            <person name="Hull J."/>
        </authorList>
    </citation>
    <scope>NUCLEOTIDE SEQUENCE</scope>
</reference>
<dbReference type="GO" id="GO:0008168">
    <property type="term" value="F:methyltransferase activity"/>
    <property type="evidence" value="ECO:0007669"/>
    <property type="project" value="UniProtKB-KW"/>
</dbReference>